<protein>
    <submittedName>
        <fullName evidence="2">Uncharacterized protein</fullName>
    </submittedName>
</protein>
<keyword evidence="3" id="KW-1185">Reference proteome</keyword>
<comment type="caution">
    <text evidence="2">The sequence shown here is derived from an EMBL/GenBank/DDBJ whole genome shotgun (WGS) entry which is preliminary data.</text>
</comment>
<gene>
    <name evidence="1" type="ORF">VZT92_014893</name>
    <name evidence="2" type="ORF">VZT92_015872</name>
</gene>
<dbReference type="EMBL" id="JBCEZU010000123">
    <property type="protein sequence ID" value="KAK9526179.1"/>
    <property type="molecule type" value="Genomic_DNA"/>
</dbReference>
<organism evidence="2 3">
    <name type="scientific">Zoarces viviparus</name>
    <name type="common">Viviparous eelpout</name>
    <name type="synonym">Blennius viviparus</name>
    <dbReference type="NCBI Taxonomy" id="48416"/>
    <lineage>
        <taxon>Eukaryota</taxon>
        <taxon>Metazoa</taxon>
        <taxon>Chordata</taxon>
        <taxon>Craniata</taxon>
        <taxon>Vertebrata</taxon>
        <taxon>Euteleostomi</taxon>
        <taxon>Actinopterygii</taxon>
        <taxon>Neopterygii</taxon>
        <taxon>Teleostei</taxon>
        <taxon>Neoteleostei</taxon>
        <taxon>Acanthomorphata</taxon>
        <taxon>Eupercaria</taxon>
        <taxon>Perciformes</taxon>
        <taxon>Cottioidei</taxon>
        <taxon>Zoarcales</taxon>
        <taxon>Zoarcidae</taxon>
        <taxon>Zoarcinae</taxon>
        <taxon>Zoarces</taxon>
    </lineage>
</organism>
<evidence type="ECO:0000313" key="3">
    <source>
        <dbReference type="Proteomes" id="UP001488805"/>
    </source>
</evidence>
<sequence length="74" mass="8217">MSNSSLTEDLELLNSEWDTINVLVFLINDVGHGNRDKLTLLAAVQRVCASVCVEEVDGDRQRQRGRQVWATGSS</sequence>
<proteinExistence type="predicted"/>
<accession>A0AAW1EXM1</accession>
<dbReference type="EMBL" id="JBCEZU010000123">
    <property type="protein sequence ID" value="KAK9527216.1"/>
    <property type="molecule type" value="Genomic_DNA"/>
</dbReference>
<dbReference type="AlphaFoldDB" id="A0AAW1EXM1"/>
<dbReference type="Proteomes" id="UP001488805">
    <property type="component" value="Unassembled WGS sequence"/>
</dbReference>
<reference evidence="2 3" key="1">
    <citation type="journal article" date="2024" name="Genome Biol. Evol.">
        <title>Chromosome-level genome assembly of the viviparous eelpout Zoarces viviparus.</title>
        <authorList>
            <person name="Fuhrmann N."/>
            <person name="Brasseur M.V."/>
            <person name="Bakowski C.E."/>
            <person name="Podsiadlowski L."/>
            <person name="Prost S."/>
            <person name="Krehenwinkel H."/>
            <person name="Mayer C."/>
        </authorList>
    </citation>
    <scope>NUCLEOTIDE SEQUENCE [LARGE SCALE GENOMIC DNA]</scope>
    <source>
        <strain evidence="2">NO-MEL_2022_Ind0_liver</strain>
    </source>
</reference>
<evidence type="ECO:0000313" key="2">
    <source>
        <dbReference type="EMBL" id="KAK9527216.1"/>
    </source>
</evidence>
<name>A0AAW1EXM1_ZOAVI</name>
<evidence type="ECO:0000313" key="1">
    <source>
        <dbReference type="EMBL" id="KAK9526179.1"/>
    </source>
</evidence>